<protein>
    <submittedName>
        <fullName evidence="2">Uncharacterized protein</fullName>
    </submittedName>
</protein>
<accession>A0A7I4Y1K8</accession>
<dbReference type="Proteomes" id="UP000025227">
    <property type="component" value="Unplaced"/>
</dbReference>
<dbReference type="OrthoDB" id="5870220at2759"/>
<reference evidence="2" key="1">
    <citation type="submission" date="2020-12" db="UniProtKB">
        <authorList>
            <consortium name="WormBaseParasite"/>
        </authorList>
    </citation>
    <scope>IDENTIFICATION</scope>
    <source>
        <strain evidence="2">MHco3</strain>
    </source>
</reference>
<name>A0A7I4Y1K8_HAECO</name>
<proteinExistence type="predicted"/>
<evidence type="ECO:0000313" key="1">
    <source>
        <dbReference type="Proteomes" id="UP000025227"/>
    </source>
</evidence>
<organism evidence="1 2">
    <name type="scientific">Haemonchus contortus</name>
    <name type="common">Barber pole worm</name>
    <dbReference type="NCBI Taxonomy" id="6289"/>
    <lineage>
        <taxon>Eukaryota</taxon>
        <taxon>Metazoa</taxon>
        <taxon>Ecdysozoa</taxon>
        <taxon>Nematoda</taxon>
        <taxon>Chromadorea</taxon>
        <taxon>Rhabditida</taxon>
        <taxon>Rhabditina</taxon>
        <taxon>Rhabditomorpha</taxon>
        <taxon>Strongyloidea</taxon>
        <taxon>Trichostrongylidae</taxon>
        <taxon>Haemonchus</taxon>
    </lineage>
</organism>
<evidence type="ECO:0000313" key="2">
    <source>
        <dbReference type="WBParaSite" id="HCON_00033240-00001"/>
    </source>
</evidence>
<sequence>MALDEKKETEDPFLRSKLQYLYNIDLLEKKYRALEAQELDSRIEIDFISGQVYFPKDASKRAVQRAYRNLKRLNKEFGSSFLKDLWTTLITSREAQALHSIFSIIKILYFHLWFLETAHGRGNVHHHRVHHRATWKHCRDPSQTALSGFVNFAGEYRESSGENSLDNGMKEDRRAMAAAKSRNRLLRDGYIV</sequence>
<keyword evidence="1" id="KW-1185">Reference proteome</keyword>
<dbReference type="AlphaFoldDB" id="A0A7I4Y1K8"/>
<dbReference type="WBParaSite" id="HCON_00033240-00001">
    <property type="protein sequence ID" value="HCON_00033240-00001"/>
    <property type="gene ID" value="HCON_00033240"/>
</dbReference>